<evidence type="ECO:0000313" key="3">
    <source>
        <dbReference type="Proteomes" id="UP000027002"/>
    </source>
</evidence>
<feature type="region of interest" description="Disordered" evidence="1">
    <location>
        <begin position="66"/>
        <end position="101"/>
    </location>
</feature>
<name>A0A8E5MDA4_USTVR</name>
<accession>A0A8E5MDA4</accession>
<evidence type="ECO:0000313" key="2">
    <source>
        <dbReference type="EMBL" id="QUC15858.1"/>
    </source>
</evidence>
<keyword evidence="3" id="KW-1185">Reference proteome</keyword>
<gene>
    <name evidence="2" type="ORF">UV8b_00099</name>
</gene>
<organism evidence="2 3">
    <name type="scientific">Ustilaginoidea virens</name>
    <name type="common">Rice false smut fungus</name>
    <name type="synonym">Villosiclava virens</name>
    <dbReference type="NCBI Taxonomy" id="1159556"/>
    <lineage>
        <taxon>Eukaryota</taxon>
        <taxon>Fungi</taxon>
        <taxon>Dikarya</taxon>
        <taxon>Ascomycota</taxon>
        <taxon>Pezizomycotina</taxon>
        <taxon>Sordariomycetes</taxon>
        <taxon>Hypocreomycetidae</taxon>
        <taxon>Hypocreales</taxon>
        <taxon>Clavicipitaceae</taxon>
        <taxon>Ustilaginoidea</taxon>
    </lineage>
</organism>
<dbReference type="RefSeq" id="XP_042993531.1">
    <property type="nucleotide sequence ID" value="XM_043137597.1"/>
</dbReference>
<dbReference type="KEGG" id="uvi:66060877"/>
<dbReference type="EMBL" id="CP072753">
    <property type="protein sequence ID" value="QUC15858.1"/>
    <property type="molecule type" value="Genomic_DNA"/>
</dbReference>
<feature type="compositionally biased region" description="Polar residues" evidence="1">
    <location>
        <begin position="68"/>
        <end position="78"/>
    </location>
</feature>
<dbReference type="AlphaFoldDB" id="A0A8E5MDA4"/>
<evidence type="ECO:0000256" key="1">
    <source>
        <dbReference type="SAM" id="MobiDB-lite"/>
    </source>
</evidence>
<dbReference type="GeneID" id="66060877"/>
<sequence length="101" mass="10900">MIAPPRVEWSYWAQFLEIQTLRHGGTTLAFGRGTRICRAVSVVAGGPSAPRHGLDGTMALDAALHRQQPLQSQASSEMDGTLRNAVSIRDPRKSPPAGRIP</sequence>
<proteinExistence type="predicted"/>
<protein>
    <submittedName>
        <fullName evidence="2">Uncharacterized protein</fullName>
    </submittedName>
</protein>
<dbReference type="Proteomes" id="UP000027002">
    <property type="component" value="Chromosome 1"/>
</dbReference>
<reference evidence="2" key="1">
    <citation type="submission" date="2020-03" db="EMBL/GenBank/DDBJ databases">
        <title>A mixture of massive structural variations and highly conserved coding sequences in Ustilaginoidea virens genome.</title>
        <authorList>
            <person name="Zhang K."/>
            <person name="Zhao Z."/>
            <person name="Zhang Z."/>
            <person name="Li Y."/>
            <person name="Hsiang T."/>
            <person name="Sun W."/>
        </authorList>
    </citation>
    <scope>NUCLEOTIDE SEQUENCE</scope>
    <source>
        <strain evidence="2">UV-8b</strain>
    </source>
</reference>